<reference evidence="1" key="1">
    <citation type="journal article" date="2021" name="Proc. Natl. Acad. Sci. U.S.A.">
        <title>A Catalog of Tens of Thousands of Viruses from Human Metagenomes Reveals Hidden Associations with Chronic Diseases.</title>
        <authorList>
            <person name="Tisza M.J."/>
            <person name="Buck C.B."/>
        </authorList>
    </citation>
    <scope>NUCLEOTIDE SEQUENCE</scope>
    <source>
        <strain evidence="1">CtYA416</strain>
    </source>
</reference>
<sequence length="175" mass="19392">MEKVQELIKEVQDNLSHASSSHKDEVRIMKAFLNDTSYEVGIYEKNGKVGTIAPAKEFRSVLSNAIATTTKISKEEADSLVEGYEAKKSDAESMITISKEFLNTYLQTGRKIGLGGREKSNVSLIKKEIKASTRSYPKQVGVDAAGKPIYEKAEAKVNPYESVKVFSPCPVWIKK</sequence>
<dbReference type="EMBL" id="BK016136">
    <property type="protein sequence ID" value="DAF97831.1"/>
    <property type="molecule type" value="Genomic_DNA"/>
</dbReference>
<name>A0A8S5UTM8_9CAUD</name>
<organism evidence="1">
    <name type="scientific">Myoviridae sp. ctYA416</name>
    <dbReference type="NCBI Taxonomy" id="2825125"/>
    <lineage>
        <taxon>Viruses</taxon>
        <taxon>Duplodnaviria</taxon>
        <taxon>Heunggongvirae</taxon>
        <taxon>Uroviricota</taxon>
        <taxon>Caudoviricetes</taxon>
    </lineage>
</organism>
<protein>
    <submittedName>
        <fullName evidence="1">Uncharacterized protein</fullName>
    </submittedName>
</protein>
<proteinExistence type="predicted"/>
<evidence type="ECO:0000313" key="1">
    <source>
        <dbReference type="EMBL" id="DAF97831.1"/>
    </source>
</evidence>
<accession>A0A8S5UTM8</accession>